<dbReference type="InterPro" id="IPR033308">
    <property type="entry name" value="PGAP5/Cdc1/Ted1"/>
</dbReference>
<dbReference type="AlphaFoldDB" id="A0A9P3GGN4"/>
<evidence type="ECO:0000256" key="3">
    <source>
        <dbReference type="SAM" id="Phobius"/>
    </source>
</evidence>
<comment type="caution">
    <text evidence="4">The sequence shown here is derived from an EMBL/GenBank/DDBJ whole genome shotgun (WGS) entry which is preliminary data.</text>
</comment>
<evidence type="ECO:0000313" key="5">
    <source>
        <dbReference type="Proteomes" id="UP000703269"/>
    </source>
</evidence>
<gene>
    <name evidence="4" type="ORF">PsYK624_106260</name>
</gene>
<proteinExistence type="predicted"/>
<evidence type="ECO:0000313" key="4">
    <source>
        <dbReference type="EMBL" id="GJE94456.1"/>
    </source>
</evidence>
<dbReference type="GO" id="GO:0016020">
    <property type="term" value="C:membrane"/>
    <property type="evidence" value="ECO:0007669"/>
    <property type="project" value="GOC"/>
</dbReference>
<dbReference type="Proteomes" id="UP000703269">
    <property type="component" value="Unassembled WGS sequence"/>
</dbReference>
<protein>
    <submittedName>
        <fullName evidence="4">Metallo-dependent phosphatase</fullName>
    </submittedName>
</protein>
<sequence length="478" mass="54115">MRSQRALFRRYVSAITVLRVLWALGVLWFDVGIYHTALLLCTWPDRRLSESPETPTHVLVIADAQVRHAAYKHSCAFPALHDWWYHAGLRRSWLHATRLDPHAVIFLGDMLAGARRIRADDEYVQAYHKFRQVFSVEPRSRVPVFYLPGNEDVGLNLPDADARAARHRYTTHFGPLNSQTSIANHTFVLVDAPRLVEEDYRAGPGISRRADDENSATTFVREVARGNEGDGQQPIVLFTHIPLSRPDGASCGPKREHGTLRRGAGTGYQNMHTKRTSAFLLETLQPVLVLSGDDRDYCEYEHVLPDAQTTVREVTVKSFSPMKSISRPGMHLLSLVPPSHPSLSSPTIADAPCFLPSQDWIMSNIYVRFATITLVILFVRRVRMRIERTHASPLPSFDDKEKGERRHTRKPSGTGLTPVATSFSKDGWANRASLNVPLNRAGPWRMCWRILRLSLLDFARVTLPALLLWAVVMWNALR</sequence>
<dbReference type="InterPro" id="IPR029052">
    <property type="entry name" value="Metallo-depent_PP-like"/>
</dbReference>
<organism evidence="4 5">
    <name type="scientific">Phanerochaete sordida</name>
    <dbReference type="NCBI Taxonomy" id="48140"/>
    <lineage>
        <taxon>Eukaryota</taxon>
        <taxon>Fungi</taxon>
        <taxon>Dikarya</taxon>
        <taxon>Basidiomycota</taxon>
        <taxon>Agaricomycotina</taxon>
        <taxon>Agaricomycetes</taxon>
        <taxon>Polyporales</taxon>
        <taxon>Phanerochaetaceae</taxon>
        <taxon>Phanerochaete</taxon>
    </lineage>
</organism>
<feature type="region of interest" description="Disordered" evidence="2">
    <location>
        <begin position="393"/>
        <end position="421"/>
    </location>
</feature>
<feature type="transmembrane region" description="Helical" evidence="3">
    <location>
        <begin position="360"/>
        <end position="379"/>
    </location>
</feature>
<feature type="transmembrane region" description="Helical" evidence="3">
    <location>
        <begin position="455"/>
        <end position="477"/>
    </location>
</feature>
<dbReference type="Gene3D" id="3.60.21.10">
    <property type="match status" value="1"/>
</dbReference>
<reference evidence="4 5" key="1">
    <citation type="submission" date="2021-08" db="EMBL/GenBank/DDBJ databases">
        <title>Draft Genome Sequence of Phanerochaete sordida strain YK-624.</title>
        <authorList>
            <person name="Mori T."/>
            <person name="Dohra H."/>
            <person name="Suzuki T."/>
            <person name="Kawagishi H."/>
            <person name="Hirai H."/>
        </authorList>
    </citation>
    <scope>NUCLEOTIDE SEQUENCE [LARGE SCALE GENOMIC DNA]</scope>
    <source>
        <strain evidence="4 5">YK-624</strain>
    </source>
</reference>
<dbReference type="SUPFAM" id="SSF56300">
    <property type="entry name" value="Metallo-dependent phosphatases"/>
    <property type="match status" value="1"/>
</dbReference>
<dbReference type="PANTHER" id="PTHR13315">
    <property type="entry name" value="METALLO PHOSPHOESTERASE RELATED"/>
    <property type="match status" value="1"/>
</dbReference>
<dbReference type="EMBL" id="BPQB01000040">
    <property type="protein sequence ID" value="GJE94456.1"/>
    <property type="molecule type" value="Genomic_DNA"/>
</dbReference>
<dbReference type="OrthoDB" id="5977743at2759"/>
<evidence type="ECO:0000256" key="2">
    <source>
        <dbReference type="SAM" id="MobiDB-lite"/>
    </source>
</evidence>
<keyword evidence="5" id="KW-1185">Reference proteome</keyword>
<accession>A0A9P3GGN4</accession>
<feature type="region of interest" description="Disordered" evidence="2">
    <location>
        <begin position="246"/>
        <end position="268"/>
    </location>
</feature>
<evidence type="ECO:0000256" key="1">
    <source>
        <dbReference type="ARBA" id="ARBA00023136"/>
    </source>
</evidence>
<dbReference type="GO" id="GO:0006506">
    <property type="term" value="P:GPI anchor biosynthetic process"/>
    <property type="evidence" value="ECO:0007669"/>
    <property type="project" value="InterPro"/>
</dbReference>
<dbReference type="GO" id="GO:0005783">
    <property type="term" value="C:endoplasmic reticulum"/>
    <property type="evidence" value="ECO:0007669"/>
    <property type="project" value="TreeGrafter"/>
</dbReference>
<dbReference type="PANTHER" id="PTHR13315:SF4">
    <property type="entry name" value="METALLOPHOSPHOESTERASE, ISOFORM E"/>
    <property type="match status" value="1"/>
</dbReference>
<keyword evidence="3" id="KW-1133">Transmembrane helix</keyword>
<keyword evidence="1 3" id="KW-0472">Membrane</keyword>
<keyword evidence="3" id="KW-0812">Transmembrane</keyword>
<name>A0A9P3GGN4_9APHY</name>